<dbReference type="PATRIC" id="fig|1339350.3.peg.877"/>
<evidence type="ECO:0000313" key="2">
    <source>
        <dbReference type="EMBL" id="KDS32704.1"/>
    </source>
</evidence>
<dbReference type="AlphaFoldDB" id="A0A078RB44"/>
<gene>
    <name evidence="2" type="ORF">M097_0906</name>
</gene>
<feature type="domain" description="MobA/VirD2-like nuclease" evidence="1">
    <location>
        <begin position="17"/>
        <end position="145"/>
    </location>
</feature>
<dbReference type="EMBL" id="JNHI01000003">
    <property type="protein sequence ID" value="KDS32704.1"/>
    <property type="molecule type" value="Genomic_DNA"/>
</dbReference>
<dbReference type="Pfam" id="PF03432">
    <property type="entry name" value="Relaxase"/>
    <property type="match status" value="1"/>
</dbReference>
<reference evidence="2 3" key="1">
    <citation type="submission" date="2014-04" db="EMBL/GenBank/DDBJ databases">
        <authorList>
            <person name="Sears C."/>
            <person name="Carroll K."/>
            <person name="Sack B.R."/>
            <person name="Qadri F."/>
            <person name="Myers L.L."/>
            <person name="Chung G.-T."/>
            <person name="Escheverria P."/>
            <person name="Fraser C.M."/>
            <person name="Sadzewicz L."/>
            <person name="Shefchek K.A."/>
            <person name="Tallon L."/>
            <person name="Das S.P."/>
            <person name="Daugherty S."/>
            <person name="Mongodin E.F."/>
        </authorList>
    </citation>
    <scope>NUCLEOTIDE SEQUENCE [LARGE SCALE GENOMIC DNA]</scope>
    <source>
        <strain evidence="3">3775 SL(B) 10 (iv)</strain>
    </source>
</reference>
<protein>
    <submittedName>
        <fullName evidence="2">Relaxase/mobilization nuclease domain protein</fullName>
    </submittedName>
</protein>
<name>A0A078RB44_PHOVU</name>
<dbReference type="Proteomes" id="UP000028134">
    <property type="component" value="Unassembled WGS sequence"/>
</dbReference>
<evidence type="ECO:0000259" key="1">
    <source>
        <dbReference type="Pfam" id="PF03432"/>
    </source>
</evidence>
<organism evidence="2 3">
    <name type="scientific">Phocaeicola vulgatus str. 3775 SL</name>
    <name type="common">B</name>
    <name type="synonym">iv</name>
    <dbReference type="NCBI Taxonomy" id="1339350"/>
    <lineage>
        <taxon>Bacteria</taxon>
        <taxon>Pseudomonadati</taxon>
        <taxon>Bacteroidota</taxon>
        <taxon>Bacteroidia</taxon>
        <taxon>Bacteroidales</taxon>
        <taxon>Bacteroidaceae</taxon>
        <taxon>Phocaeicola</taxon>
    </lineage>
</organism>
<comment type="caution">
    <text evidence="2">The sequence shown here is derived from an EMBL/GenBank/DDBJ whole genome shotgun (WGS) entry which is preliminary data.</text>
</comment>
<accession>A0A078RB44</accession>
<proteinExistence type="predicted"/>
<evidence type="ECO:0000313" key="3">
    <source>
        <dbReference type="Proteomes" id="UP000028134"/>
    </source>
</evidence>
<sequence>MIGKIKKGKSFGGCIRYVMGKDNAEIIGSDGVLLGNNREIADSFNCQCLLNPKIKQPVGHIALSFKPEDKPVLSNEFMAKIAMEYMDLMGIRNTQFILVRHHHTDNPHCHLVYNRIGYDGKVISSQGDYKRNEIATKRLKDKYGLTYAEDKGKTNVTKLHDSERIKYEIYHAVKQALKRARTWKELVVGLAL</sequence>
<dbReference type="InterPro" id="IPR005094">
    <property type="entry name" value="Endonuclease_MobA/VirD2"/>
</dbReference>